<feature type="domain" description="C2H2-type" evidence="13">
    <location>
        <begin position="596"/>
        <end position="625"/>
    </location>
</feature>
<sequence length="627" mass="69327">RNFSRLVPTLLQRRTGESIYERLSKSIILVTPSMFMADKCAVEVVIKLGGSAVTHKNVFETVKREAILAAAELVKKLPAGKCIVIHGAGSFGHFQAHEYGTAHGFSNDTSKGRIGFAKTRLSVTKLLHIITEVFVDNGIPALGISPCGSWVTRKGRVNRVTLSPIIELLQEGFVPVLHGDCVLDDAQGCAILSGDKIIEKLVEELRPRRVVFLTDVDGIFDKPPEKPDASLLREVFVKSDGGFSNAITTSSLEHDVTGGVRGKLQTASNIIHLSEGNTRVFVLNIMSGSDAYSVCALGVLEALPCLDFLQPSDSYVVGSTMPSSSCTLGFRGAPPHSFFKGSPCASAMRDSDQIVHTMPQRDSGELETNIIPISCYEGAFFTGSTLSSTVQHGIPPQAWDNSHQDFQSAQLTFPRKEYDGSNLNFQSFAASYKAPPGLGIAVDPPITYSLALPAAHNPLKCCWVVQHHDKELSSVCDQVFGTIDHLVGHVTELHIYNSTSLRYVCRWKDCSRNGLPFKERYRLVNHLRVHTGEKPFMCMYLGCGRRFSRAENLKIHKRTHTGEKPFLCTFPDCGRRFGNSSDRKKHSHVHTSDRPFLCRLKECKKRFSEVNSLKKHMKLHEERGDVF</sequence>
<dbReference type="EMBL" id="CALNXJ010000010">
    <property type="protein sequence ID" value="CAH3106143.1"/>
    <property type="molecule type" value="Genomic_DNA"/>
</dbReference>
<dbReference type="GO" id="GO:0008299">
    <property type="term" value="P:isoprenoid biosynthetic process"/>
    <property type="evidence" value="ECO:0007669"/>
    <property type="project" value="UniProtKB-KW"/>
</dbReference>
<dbReference type="Proteomes" id="UP001159428">
    <property type="component" value="Unassembled WGS sequence"/>
</dbReference>
<organism evidence="14 15">
    <name type="scientific">Pocillopora meandrina</name>
    <dbReference type="NCBI Taxonomy" id="46732"/>
    <lineage>
        <taxon>Eukaryota</taxon>
        <taxon>Metazoa</taxon>
        <taxon>Cnidaria</taxon>
        <taxon>Anthozoa</taxon>
        <taxon>Hexacorallia</taxon>
        <taxon>Scleractinia</taxon>
        <taxon>Astrocoeniina</taxon>
        <taxon>Pocilloporidae</taxon>
        <taxon>Pocillopora</taxon>
    </lineage>
</organism>
<evidence type="ECO:0000256" key="10">
    <source>
        <dbReference type="ARBA" id="ARBA00023242"/>
    </source>
</evidence>
<evidence type="ECO:0000256" key="9">
    <source>
        <dbReference type="ARBA" id="ARBA00023229"/>
    </source>
</evidence>
<evidence type="ECO:0000313" key="14">
    <source>
        <dbReference type="EMBL" id="CAH3106143.1"/>
    </source>
</evidence>
<dbReference type="InterPro" id="IPR001048">
    <property type="entry name" value="Asp/Glu/Uridylate_kinase"/>
</dbReference>
<evidence type="ECO:0000256" key="6">
    <source>
        <dbReference type="ARBA" id="ARBA00022737"/>
    </source>
</evidence>
<dbReference type="Gene3D" id="3.40.1160.10">
    <property type="entry name" value="Acetylglutamate kinase-like"/>
    <property type="match status" value="1"/>
</dbReference>
<feature type="domain" description="C2H2-type" evidence="13">
    <location>
        <begin position="508"/>
        <end position="535"/>
    </location>
</feature>
<dbReference type="EC" id="2.7.4.26" evidence="3"/>
<dbReference type="Pfam" id="PF00696">
    <property type="entry name" value="AA_kinase"/>
    <property type="match status" value="1"/>
</dbReference>
<evidence type="ECO:0000256" key="5">
    <source>
        <dbReference type="ARBA" id="ARBA00022723"/>
    </source>
</evidence>
<evidence type="ECO:0000256" key="11">
    <source>
        <dbReference type="ARBA" id="ARBA00049063"/>
    </source>
</evidence>
<evidence type="ECO:0000256" key="2">
    <source>
        <dbReference type="ARBA" id="ARBA00010540"/>
    </source>
</evidence>
<dbReference type="Pfam" id="PF23561">
    <property type="entry name" value="zf-C2H2_15"/>
    <property type="match status" value="1"/>
</dbReference>
<proteinExistence type="inferred from homology"/>
<dbReference type="InterPro" id="IPR043359">
    <property type="entry name" value="GLI-like"/>
</dbReference>
<accession>A0AAU9W8V1</accession>
<evidence type="ECO:0000256" key="1">
    <source>
        <dbReference type="ARBA" id="ARBA00004123"/>
    </source>
</evidence>
<evidence type="ECO:0000256" key="4">
    <source>
        <dbReference type="ARBA" id="ARBA00017267"/>
    </source>
</evidence>
<evidence type="ECO:0000256" key="8">
    <source>
        <dbReference type="ARBA" id="ARBA00022833"/>
    </source>
</evidence>
<dbReference type="SUPFAM" id="SSF53633">
    <property type="entry name" value="Carbamate kinase-like"/>
    <property type="match status" value="1"/>
</dbReference>
<dbReference type="FunFam" id="3.30.160.60:FF:000031">
    <property type="entry name" value="GLI family zinc finger 3"/>
    <property type="match status" value="1"/>
</dbReference>
<dbReference type="Gene3D" id="3.30.160.60">
    <property type="entry name" value="Classic Zinc Finger"/>
    <property type="match status" value="4"/>
</dbReference>
<evidence type="ECO:0000256" key="3">
    <source>
        <dbReference type="ARBA" id="ARBA00012908"/>
    </source>
</evidence>
<dbReference type="PROSITE" id="PS00028">
    <property type="entry name" value="ZINC_FINGER_C2H2_1"/>
    <property type="match status" value="3"/>
</dbReference>
<keyword evidence="10" id="KW-0539">Nucleus</keyword>
<dbReference type="FunFam" id="3.30.160.60:FF:000007">
    <property type="entry name" value="Basic krueppel-like factor 3"/>
    <property type="match status" value="1"/>
</dbReference>
<dbReference type="GO" id="GO:0102043">
    <property type="term" value="F:isopentenyl phosphate kinase activity"/>
    <property type="evidence" value="ECO:0007669"/>
    <property type="project" value="UniProtKB-EC"/>
</dbReference>
<evidence type="ECO:0000259" key="13">
    <source>
        <dbReference type="PROSITE" id="PS50157"/>
    </source>
</evidence>
<dbReference type="InterPro" id="IPR036393">
    <property type="entry name" value="AceGlu_kinase-like_sf"/>
</dbReference>
<dbReference type="GO" id="GO:0000981">
    <property type="term" value="F:DNA-binding transcription factor activity, RNA polymerase II-specific"/>
    <property type="evidence" value="ECO:0007669"/>
    <property type="project" value="TreeGrafter"/>
</dbReference>
<comment type="similarity">
    <text evidence="2">Belongs to the isopentenyl phosphate kinase family.</text>
</comment>
<dbReference type="AlphaFoldDB" id="A0AAU9W8V1"/>
<dbReference type="InterPro" id="IPR036236">
    <property type="entry name" value="Znf_C2H2_sf"/>
</dbReference>
<evidence type="ECO:0000256" key="12">
    <source>
        <dbReference type="PROSITE-ProRule" id="PRU00042"/>
    </source>
</evidence>
<dbReference type="SMART" id="SM00355">
    <property type="entry name" value="ZnF_C2H2"/>
    <property type="match status" value="5"/>
</dbReference>
<keyword evidence="15" id="KW-1185">Reference proteome</keyword>
<dbReference type="GO" id="GO:0008270">
    <property type="term" value="F:zinc ion binding"/>
    <property type="evidence" value="ECO:0007669"/>
    <property type="project" value="UniProtKB-KW"/>
</dbReference>
<dbReference type="CDD" id="cd04241">
    <property type="entry name" value="AAK_FomA-like"/>
    <property type="match status" value="1"/>
</dbReference>
<dbReference type="GO" id="GO:0005634">
    <property type="term" value="C:nucleus"/>
    <property type="evidence" value="ECO:0007669"/>
    <property type="project" value="UniProtKB-SubCell"/>
</dbReference>
<name>A0AAU9W8V1_9CNID</name>
<dbReference type="InterPro" id="IPR013087">
    <property type="entry name" value="Znf_C2H2_type"/>
</dbReference>
<dbReference type="PROSITE" id="PS50157">
    <property type="entry name" value="ZINC_FINGER_C2H2_2"/>
    <property type="match status" value="4"/>
</dbReference>
<dbReference type="InterPro" id="IPR024192">
    <property type="entry name" value="Fosfomycin_R_FomA-type"/>
</dbReference>
<keyword evidence="7 12" id="KW-0863">Zinc-finger</keyword>
<protein>
    <recommendedName>
        <fullName evidence="4">Isopentenyl phosphate kinase</fullName>
        <ecNumber evidence="3">2.7.4.26</ecNumber>
    </recommendedName>
</protein>
<keyword evidence="5" id="KW-0479">Metal-binding</keyword>
<dbReference type="NCBIfam" id="NF040647">
    <property type="entry name" value="IPPK_Arch"/>
    <property type="match status" value="1"/>
</dbReference>
<feature type="domain" description="C2H2-type" evidence="13">
    <location>
        <begin position="536"/>
        <end position="565"/>
    </location>
</feature>
<gene>
    <name evidence="14" type="ORF">PMEA_00001345</name>
</gene>
<comment type="catalytic activity">
    <reaction evidence="11">
        <text>isopentenyl phosphate + ATP = isopentenyl diphosphate + ADP</text>
        <dbReference type="Rhea" id="RHEA:33963"/>
        <dbReference type="ChEBI" id="CHEBI:30616"/>
        <dbReference type="ChEBI" id="CHEBI:65078"/>
        <dbReference type="ChEBI" id="CHEBI:128769"/>
        <dbReference type="ChEBI" id="CHEBI:456216"/>
        <dbReference type="EC" id="2.7.4.26"/>
    </reaction>
</comment>
<keyword evidence="6" id="KW-0677">Repeat</keyword>
<evidence type="ECO:0000256" key="7">
    <source>
        <dbReference type="ARBA" id="ARBA00022771"/>
    </source>
</evidence>
<evidence type="ECO:0000313" key="15">
    <source>
        <dbReference type="Proteomes" id="UP001159428"/>
    </source>
</evidence>
<feature type="non-terminal residue" evidence="14">
    <location>
        <position position="1"/>
    </location>
</feature>
<dbReference type="GO" id="GO:0000978">
    <property type="term" value="F:RNA polymerase II cis-regulatory region sequence-specific DNA binding"/>
    <property type="evidence" value="ECO:0007669"/>
    <property type="project" value="TreeGrafter"/>
</dbReference>
<dbReference type="GO" id="GO:0016301">
    <property type="term" value="F:kinase activity"/>
    <property type="evidence" value="ECO:0007669"/>
    <property type="project" value="InterPro"/>
</dbReference>
<dbReference type="Pfam" id="PF00096">
    <property type="entry name" value="zf-C2H2"/>
    <property type="match status" value="1"/>
</dbReference>
<feature type="domain" description="C2H2-type" evidence="13">
    <location>
        <begin position="566"/>
        <end position="595"/>
    </location>
</feature>
<keyword evidence="8" id="KW-0862">Zinc</keyword>
<reference evidence="14 15" key="1">
    <citation type="submission" date="2022-05" db="EMBL/GenBank/DDBJ databases">
        <authorList>
            <consortium name="Genoscope - CEA"/>
            <person name="William W."/>
        </authorList>
    </citation>
    <scope>NUCLEOTIDE SEQUENCE [LARGE SCALE GENOMIC DNA]</scope>
</reference>
<dbReference type="InterPro" id="IPR056436">
    <property type="entry name" value="Znf-C2H2_ZIC1-5/GLI1-3-like"/>
</dbReference>
<dbReference type="PANTHER" id="PTHR45718:SF4">
    <property type="entry name" value="TRANSCRIPTIONAL ACTIVATOR CUBITUS INTERRUPTUS"/>
    <property type="match status" value="1"/>
</dbReference>
<comment type="subcellular location">
    <subcellularLocation>
        <location evidence="1">Nucleus</location>
    </subcellularLocation>
</comment>
<keyword evidence="9" id="KW-0414">Isoprene biosynthesis</keyword>
<dbReference type="SUPFAM" id="SSF57667">
    <property type="entry name" value="beta-beta-alpha zinc fingers"/>
    <property type="match status" value="2"/>
</dbReference>
<comment type="caution">
    <text evidence="14">The sequence shown here is derived from an EMBL/GenBank/DDBJ whole genome shotgun (WGS) entry which is preliminary data.</text>
</comment>
<dbReference type="PANTHER" id="PTHR45718">
    <property type="entry name" value="TRANSCRIPTIONAL ACTIVATOR CUBITUS INTERRUPTUS"/>
    <property type="match status" value="1"/>
</dbReference>